<feature type="compositionally biased region" description="Polar residues" evidence="1">
    <location>
        <begin position="140"/>
        <end position="162"/>
    </location>
</feature>
<comment type="caution">
    <text evidence="3">The sequence shown here is derived from an EMBL/GenBank/DDBJ whole genome shotgun (WGS) entry which is preliminary data.</text>
</comment>
<proteinExistence type="predicted"/>
<dbReference type="Proteomes" id="UP000031516">
    <property type="component" value="Unassembled WGS sequence"/>
</dbReference>
<dbReference type="CDD" id="cd19929">
    <property type="entry name" value="psREC_Atg32"/>
    <property type="match status" value="1"/>
</dbReference>
<gene>
    <name evidence="3" type="ORF">KLDO_g24</name>
</gene>
<evidence type="ECO:0000256" key="2">
    <source>
        <dbReference type="SAM" id="Phobius"/>
    </source>
</evidence>
<feature type="transmembrane region" description="Helical" evidence="2">
    <location>
        <begin position="393"/>
        <end position="415"/>
    </location>
</feature>
<keyword evidence="2" id="KW-1133">Transmembrane helix</keyword>
<feature type="compositionally biased region" description="Low complexity" evidence="1">
    <location>
        <begin position="29"/>
        <end position="39"/>
    </location>
</feature>
<evidence type="ECO:0000256" key="1">
    <source>
        <dbReference type="SAM" id="MobiDB-lite"/>
    </source>
</evidence>
<feature type="region of interest" description="Disordered" evidence="1">
    <location>
        <begin position="138"/>
        <end position="207"/>
    </location>
</feature>
<keyword evidence="2" id="KW-0472">Membrane</keyword>
<keyword evidence="4" id="KW-1185">Reference proteome</keyword>
<evidence type="ECO:0000313" key="4">
    <source>
        <dbReference type="Proteomes" id="UP000031516"/>
    </source>
</evidence>
<organism evidence="3 4">
    <name type="scientific">Kluyveromyces dobzhanskii CBS 2104</name>
    <dbReference type="NCBI Taxonomy" id="1427455"/>
    <lineage>
        <taxon>Eukaryota</taxon>
        <taxon>Fungi</taxon>
        <taxon>Dikarya</taxon>
        <taxon>Ascomycota</taxon>
        <taxon>Saccharomycotina</taxon>
        <taxon>Saccharomycetes</taxon>
        <taxon>Saccharomycetales</taxon>
        <taxon>Saccharomycetaceae</taxon>
        <taxon>Kluyveromyces</taxon>
    </lineage>
</organism>
<keyword evidence="2" id="KW-0812">Transmembrane</keyword>
<accession>A0A0A8KYS3</accession>
<name>A0A0A8KYS3_9SACH</name>
<feature type="compositionally biased region" description="Polar residues" evidence="1">
    <location>
        <begin position="171"/>
        <end position="193"/>
    </location>
</feature>
<protein>
    <submittedName>
        <fullName evidence="3">WGS project CCBQ000000000 data, contig 00028</fullName>
    </submittedName>
</protein>
<sequence length="522" mass="58319">MSSSKRYWGQPVGGESNQFYLQDGGSSGSRGSASSAQRRSILDPHDSVMDLLNREQNVAADSKLVLDQSPGKKVTDTDAANKHISSGLTDSWQAIDCDEYSFINAVNPNYQSNASNLDFNMQFGGVLSSDTSEEEVEFNNAPSPLLSGSQQNSQFVNSTPMPATSFGEQGLGQTTVHQFPTGSLGGTNRTEQFSGIEKGTGGAVSGDDETITVNLGQSWAGSFFVMPKLSLSESMKRFKILIMSDGDSANAFYKRLSRYHQLMFDTGKLNEVSKEEAQKYTAFMIIFSDSKKVNSILNKMWKKYGGFTLIPICQKGQKQSVTERVKRFNNSDKIKLMSYPVVISDHYEIHGLLRHLHSLYVEVDSDYETDVPKRTKPRKSTRKKQIPHFTQRWWFWPISIAIGVGIGCCVTLYFGRFETSVYHSMTDLRETTDNDVSVFADILERNSPITLDEKSPQSIPDFLSQVCRLVKDTAIQFNELFKQYLSTHLMTSAWVQSIGKESIQPDSQNTISKITALDLVMF</sequence>
<evidence type="ECO:0000313" key="3">
    <source>
        <dbReference type="EMBL" id="CDO91690.1"/>
    </source>
</evidence>
<reference evidence="3 4" key="1">
    <citation type="submission" date="2014-03" db="EMBL/GenBank/DDBJ databases">
        <title>The genome of Kluyveromyces dobzhanskii.</title>
        <authorList>
            <person name="Nystedt B."/>
            <person name="Astrom S."/>
        </authorList>
    </citation>
    <scope>NUCLEOTIDE SEQUENCE [LARGE SCALE GENOMIC DNA]</scope>
    <source>
        <strain evidence="3 4">CBS 2104</strain>
    </source>
</reference>
<dbReference type="OrthoDB" id="4066282at2759"/>
<dbReference type="EMBL" id="CCBQ010000001">
    <property type="protein sequence ID" value="CDO91690.1"/>
    <property type="molecule type" value="Genomic_DNA"/>
</dbReference>
<dbReference type="AlphaFoldDB" id="A0A0A8KYS3"/>
<feature type="region of interest" description="Disordered" evidence="1">
    <location>
        <begin position="18"/>
        <end position="42"/>
    </location>
</feature>